<evidence type="ECO:0000313" key="3">
    <source>
        <dbReference type="Proteomes" id="UP000053989"/>
    </source>
</evidence>
<dbReference type="OrthoDB" id="3004045at2759"/>
<feature type="compositionally biased region" description="Polar residues" evidence="1">
    <location>
        <begin position="1"/>
        <end position="22"/>
    </location>
</feature>
<dbReference type="InParanoid" id="A0A0C3EP14"/>
<reference evidence="2 3" key="1">
    <citation type="submission" date="2014-04" db="EMBL/GenBank/DDBJ databases">
        <authorList>
            <consortium name="DOE Joint Genome Institute"/>
            <person name="Kuo A."/>
            <person name="Kohler A."/>
            <person name="Nagy L.G."/>
            <person name="Floudas D."/>
            <person name="Copeland A."/>
            <person name="Barry K.W."/>
            <person name="Cichocki N."/>
            <person name="Veneault-Fourrey C."/>
            <person name="LaButti K."/>
            <person name="Lindquist E.A."/>
            <person name="Lipzen A."/>
            <person name="Lundell T."/>
            <person name="Morin E."/>
            <person name="Murat C."/>
            <person name="Sun H."/>
            <person name="Tunlid A."/>
            <person name="Henrissat B."/>
            <person name="Grigoriev I.V."/>
            <person name="Hibbett D.S."/>
            <person name="Martin F."/>
            <person name="Nordberg H.P."/>
            <person name="Cantor M.N."/>
            <person name="Hua S.X."/>
        </authorList>
    </citation>
    <scope>NUCLEOTIDE SEQUENCE [LARGE SCALE GENOMIC DNA]</scope>
    <source>
        <strain evidence="2 3">Foug A</strain>
    </source>
</reference>
<keyword evidence="3" id="KW-1185">Reference proteome</keyword>
<accession>A0A0C3EP14</accession>
<reference evidence="3" key="2">
    <citation type="submission" date="2015-01" db="EMBL/GenBank/DDBJ databases">
        <title>Evolutionary Origins and Diversification of the Mycorrhizal Mutualists.</title>
        <authorList>
            <consortium name="DOE Joint Genome Institute"/>
            <consortium name="Mycorrhizal Genomics Consortium"/>
            <person name="Kohler A."/>
            <person name="Kuo A."/>
            <person name="Nagy L.G."/>
            <person name="Floudas D."/>
            <person name="Copeland A."/>
            <person name="Barry K.W."/>
            <person name="Cichocki N."/>
            <person name="Veneault-Fourrey C."/>
            <person name="LaButti K."/>
            <person name="Lindquist E.A."/>
            <person name="Lipzen A."/>
            <person name="Lundell T."/>
            <person name="Morin E."/>
            <person name="Murat C."/>
            <person name="Riley R."/>
            <person name="Ohm R."/>
            <person name="Sun H."/>
            <person name="Tunlid A."/>
            <person name="Henrissat B."/>
            <person name="Grigoriev I.V."/>
            <person name="Hibbett D.S."/>
            <person name="Martin F."/>
        </authorList>
    </citation>
    <scope>NUCLEOTIDE SEQUENCE [LARGE SCALE GENOMIC DNA]</scope>
    <source>
        <strain evidence="3">Foug A</strain>
    </source>
</reference>
<evidence type="ECO:0000256" key="1">
    <source>
        <dbReference type="SAM" id="MobiDB-lite"/>
    </source>
</evidence>
<gene>
    <name evidence="2" type="ORF">SCLCIDRAFT_1208033</name>
</gene>
<sequence length="147" mass="16660">MSSRMTSARRSESQGPASTSNLPPDVITALTTLHDFVTASMQLPPQVIVTCRNEKRAFGRSALQAMSYRKAVDLFVQRFSTKNDWWISEYRYKPDVSIYARFYRRHGDEDEGMVMLDEKGWSELVGNAVRLTIVFTSLKLTAQSSGL</sequence>
<dbReference type="EMBL" id="KN822006">
    <property type="protein sequence ID" value="KIM69576.1"/>
    <property type="molecule type" value="Genomic_DNA"/>
</dbReference>
<protein>
    <submittedName>
        <fullName evidence="2">Uncharacterized protein</fullName>
    </submittedName>
</protein>
<organism evidence="2 3">
    <name type="scientific">Scleroderma citrinum Foug A</name>
    <dbReference type="NCBI Taxonomy" id="1036808"/>
    <lineage>
        <taxon>Eukaryota</taxon>
        <taxon>Fungi</taxon>
        <taxon>Dikarya</taxon>
        <taxon>Basidiomycota</taxon>
        <taxon>Agaricomycotina</taxon>
        <taxon>Agaricomycetes</taxon>
        <taxon>Agaricomycetidae</taxon>
        <taxon>Boletales</taxon>
        <taxon>Sclerodermatineae</taxon>
        <taxon>Sclerodermataceae</taxon>
        <taxon>Scleroderma</taxon>
    </lineage>
</organism>
<proteinExistence type="predicted"/>
<evidence type="ECO:0000313" key="2">
    <source>
        <dbReference type="EMBL" id="KIM69576.1"/>
    </source>
</evidence>
<feature type="region of interest" description="Disordered" evidence="1">
    <location>
        <begin position="1"/>
        <end position="23"/>
    </location>
</feature>
<name>A0A0C3EP14_9AGAM</name>
<dbReference type="AlphaFoldDB" id="A0A0C3EP14"/>
<dbReference type="Proteomes" id="UP000053989">
    <property type="component" value="Unassembled WGS sequence"/>
</dbReference>
<dbReference type="HOGENOM" id="CLU_119673_0_0_1"/>